<organism evidence="8 9">
    <name type="scientific">Chelatococcus composti</name>
    <dbReference type="NCBI Taxonomy" id="1743235"/>
    <lineage>
        <taxon>Bacteria</taxon>
        <taxon>Pseudomonadati</taxon>
        <taxon>Pseudomonadota</taxon>
        <taxon>Alphaproteobacteria</taxon>
        <taxon>Hyphomicrobiales</taxon>
        <taxon>Chelatococcaceae</taxon>
        <taxon>Chelatococcus</taxon>
    </lineage>
</organism>
<dbReference type="GO" id="GO:0004792">
    <property type="term" value="F:thiosulfate-cyanide sulfurtransferase activity"/>
    <property type="evidence" value="ECO:0007669"/>
    <property type="project" value="InterPro"/>
</dbReference>
<feature type="domain" description="Rhodanese" evidence="7">
    <location>
        <begin position="168"/>
        <end position="281"/>
    </location>
</feature>
<dbReference type="InterPro" id="IPR001307">
    <property type="entry name" value="Thiosulphate_STrfase_CS"/>
</dbReference>
<dbReference type="PROSITE" id="PS50206">
    <property type="entry name" value="RHODANESE_3"/>
    <property type="match status" value="2"/>
</dbReference>
<name>A0A841KAA4_9HYPH</name>
<dbReference type="Proteomes" id="UP000588017">
    <property type="component" value="Unassembled WGS sequence"/>
</dbReference>
<keyword evidence="2" id="KW-0963">Cytoplasm</keyword>
<evidence type="ECO:0000256" key="6">
    <source>
        <dbReference type="RuleBase" id="RU000507"/>
    </source>
</evidence>
<dbReference type="Gene3D" id="3.40.250.10">
    <property type="entry name" value="Rhodanese-like domain"/>
    <property type="match status" value="2"/>
</dbReference>
<evidence type="ECO:0000313" key="9">
    <source>
        <dbReference type="Proteomes" id="UP000588017"/>
    </source>
</evidence>
<dbReference type="RefSeq" id="WP_183335695.1">
    <property type="nucleotide sequence ID" value="NZ_BMHX01000007.1"/>
</dbReference>
<comment type="subcellular location">
    <subcellularLocation>
        <location evidence="1">Cytoplasm</location>
    </subcellularLocation>
</comment>
<sequence>MTETKLPSPHLVSTAWLAENLGAPDIAIVDASWYLPRENRDGAAEYRAAHIPGAVHFDIDAIRDETTDLPHMMPSAERFAEAVGALGIGDGMRIVVYDGAGLFSAARVWWMFRAFGAQDVRILDGGFPKWFAERRPVESGTVSPPRRTITARTPQGVADVEQVRAALAGRTAQIVDARSPERFRGEAPEPRPGVRPGRMPGSFNVPYGRVVEQGRLRAPDDIRAAFEAAGVDLDRPVITSCGSGVTAAVLWLALDAVGRPPAALYDGSWAEWGSRADCPVVTEPLD</sequence>
<dbReference type="Pfam" id="PF00581">
    <property type="entry name" value="Rhodanese"/>
    <property type="match status" value="2"/>
</dbReference>
<dbReference type="FunFam" id="3.40.250.10:FF:000015">
    <property type="entry name" value="Sulfurtransferase"/>
    <property type="match status" value="1"/>
</dbReference>
<protein>
    <recommendedName>
        <fullName evidence="6">Sulfurtransferase</fullName>
    </recommendedName>
</protein>
<proteinExistence type="predicted"/>
<dbReference type="NCBIfam" id="NF008557">
    <property type="entry name" value="PRK11493.1"/>
    <property type="match status" value="1"/>
</dbReference>
<dbReference type="InterPro" id="IPR045078">
    <property type="entry name" value="TST/MPST-like"/>
</dbReference>
<dbReference type="GO" id="GO:0016784">
    <property type="term" value="F:3-mercaptopyruvate sulfurtransferase activity"/>
    <property type="evidence" value="ECO:0007669"/>
    <property type="project" value="UniProtKB-EC"/>
</dbReference>
<feature type="domain" description="Rhodanese" evidence="7">
    <location>
        <begin position="22"/>
        <end position="139"/>
    </location>
</feature>
<evidence type="ECO:0000256" key="1">
    <source>
        <dbReference type="ARBA" id="ARBA00004496"/>
    </source>
</evidence>
<evidence type="ECO:0000259" key="7">
    <source>
        <dbReference type="PROSITE" id="PS50206"/>
    </source>
</evidence>
<accession>A0A841KAA4</accession>
<dbReference type="PROSITE" id="PS00380">
    <property type="entry name" value="RHODANESE_1"/>
    <property type="match status" value="1"/>
</dbReference>
<dbReference type="PROSITE" id="PS00683">
    <property type="entry name" value="RHODANESE_2"/>
    <property type="match status" value="1"/>
</dbReference>
<dbReference type="InterPro" id="IPR001763">
    <property type="entry name" value="Rhodanese-like_dom"/>
</dbReference>
<dbReference type="CDD" id="cd01448">
    <property type="entry name" value="TST_Repeat_1"/>
    <property type="match status" value="1"/>
</dbReference>
<evidence type="ECO:0000256" key="2">
    <source>
        <dbReference type="ARBA" id="ARBA00022490"/>
    </source>
</evidence>
<evidence type="ECO:0000256" key="5">
    <source>
        <dbReference type="ARBA" id="ARBA00051793"/>
    </source>
</evidence>
<dbReference type="PANTHER" id="PTHR11364">
    <property type="entry name" value="THIOSULFATE SULFERTANSFERASE"/>
    <property type="match status" value="1"/>
</dbReference>
<comment type="catalytic activity">
    <reaction evidence="5">
        <text>2-oxo-3-sulfanylpropanoate + [thioredoxin]-dithiol = [thioredoxin]-disulfide + hydrogen sulfide + pyruvate + H(+)</text>
        <dbReference type="Rhea" id="RHEA:21740"/>
        <dbReference type="Rhea" id="RHEA-COMP:10698"/>
        <dbReference type="Rhea" id="RHEA-COMP:10700"/>
        <dbReference type="ChEBI" id="CHEBI:15361"/>
        <dbReference type="ChEBI" id="CHEBI:15378"/>
        <dbReference type="ChEBI" id="CHEBI:29919"/>
        <dbReference type="ChEBI" id="CHEBI:29950"/>
        <dbReference type="ChEBI" id="CHEBI:50058"/>
        <dbReference type="ChEBI" id="CHEBI:57678"/>
        <dbReference type="EC" id="2.8.1.2"/>
    </reaction>
    <physiologicalReaction direction="left-to-right" evidence="5">
        <dbReference type="Rhea" id="RHEA:21741"/>
    </physiologicalReaction>
</comment>
<dbReference type="InterPro" id="IPR036873">
    <property type="entry name" value="Rhodanese-like_dom_sf"/>
</dbReference>
<evidence type="ECO:0000313" key="8">
    <source>
        <dbReference type="EMBL" id="MBB6169381.1"/>
    </source>
</evidence>
<dbReference type="EMBL" id="JACHEH010000007">
    <property type="protein sequence ID" value="MBB6169381.1"/>
    <property type="molecule type" value="Genomic_DNA"/>
</dbReference>
<reference evidence="8 9" key="1">
    <citation type="submission" date="2020-08" db="EMBL/GenBank/DDBJ databases">
        <title>Genomic Encyclopedia of Type Strains, Phase IV (KMG-IV): sequencing the most valuable type-strain genomes for metagenomic binning, comparative biology and taxonomic classification.</title>
        <authorList>
            <person name="Goeker M."/>
        </authorList>
    </citation>
    <scope>NUCLEOTIDE SEQUENCE [LARGE SCALE GENOMIC DNA]</scope>
    <source>
        <strain evidence="8 9">DSM 101465</strain>
    </source>
</reference>
<comment type="caution">
    <text evidence="8">The sequence shown here is derived from an EMBL/GenBank/DDBJ whole genome shotgun (WGS) entry which is preliminary data.</text>
</comment>
<keyword evidence="4" id="KW-0677">Repeat</keyword>
<dbReference type="PANTHER" id="PTHR11364:SF27">
    <property type="entry name" value="SULFURTRANSFERASE"/>
    <property type="match status" value="1"/>
</dbReference>
<dbReference type="CDD" id="cd01449">
    <property type="entry name" value="TST_Repeat_2"/>
    <property type="match status" value="1"/>
</dbReference>
<dbReference type="SMART" id="SM00450">
    <property type="entry name" value="RHOD"/>
    <property type="match status" value="2"/>
</dbReference>
<keyword evidence="3 6" id="KW-0808">Transferase</keyword>
<dbReference type="GO" id="GO:0005737">
    <property type="term" value="C:cytoplasm"/>
    <property type="evidence" value="ECO:0007669"/>
    <property type="project" value="UniProtKB-SubCell"/>
</dbReference>
<keyword evidence="9" id="KW-1185">Reference proteome</keyword>
<dbReference type="FunFam" id="3.40.250.10:FF:000001">
    <property type="entry name" value="Sulfurtransferase"/>
    <property type="match status" value="1"/>
</dbReference>
<gene>
    <name evidence="8" type="ORF">HNQ73_003023</name>
</gene>
<evidence type="ECO:0000256" key="3">
    <source>
        <dbReference type="ARBA" id="ARBA00022679"/>
    </source>
</evidence>
<dbReference type="SUPFAM" id="SSF52821">
    <property type="entry name" value="Rhodanese/Cell cycle control phosphatase"/>
    <property type="match status" value="2"/>
</dbReference>
<keyword evidence="8" id="KW-0670">Pyruvate</keyword>
<evidence type="ECO:0000256" key="4">
    <source>
        <dbReference type="ARBA" id="ARBA00022737"/>
    </source>
</evidence>
<dbReference type="AlphaFoldDB" id="A0A841KAA4"/>